<evidence type="ECO:0000313" key="3">
    <source>
        <dbReference type="EMBL" id="VYS73374.1"/>
    </source>
</evidence>
<gene>
    <name evidence="3" type="ORF">AULFYP135_00080</name>
</gene>
<protein>
    <submittedName>
        <fullName evidence="3">Uncharacterized protein</fullName>
    </submittedName>
</protein>
<proteinExistence type="predicted"/>
<dbReference type="EMBL" id="CACRSL010000003">
    <property type="protein sequence ID" value="VYS73374.1"/>
    <property type="molecule type" value="Genomic_DNA"/>
</dbReference>
<sequence>MRKTWIHFWKDTLFLVCLLLALGSAGGFETGAFSLGRWIAYTVGFVLLAGCCLLSNPGQKQPRRARNVVPLSGKHTPHRPTAA</sequence>
<name>A0A6N2QXR9_9FIRM</name>
<evidence type="ECO:0000256" key="2">
    <source>
        <dbReference type="SAM" id="Phobius"/>
    </source>
</evidence>
<dbReference type="AlphaFoldDB" id="A0A6N2QXR9"/>
<feature type="region of interest" description="Disordered" evidence="1">
    <location>
        <begin position="57"/>
        <end position="83"/>
    </location>
</feature>
<accession>A0A6N2QXR9</accession>
<organism evidence="3">
    <name type="scientific">uncultured Anaerotruncus sp</name>
    <dbReference type="NCBI Taxonomy" id="905011"/>
    <lineage>
        <taxon>Bacteria</taxon>
        <taxon>Bacillati</taxon>
        <taxon>Bacillota</taxon>
        <taxon>Clostridia</taxon>
        <taxon>Eubacteriales</taxon>
        <taxon>Oscillospiraceae</taxon>
        <taxon>Anaerotruncus</taxon>
        <taxon>environmental samples</taxon>
    </lineage>
</organism>
<keyword evidence="2" id="KW-1133">Transmembrane helix</keyword>
<reference evidence="3" key="1">
    <citation type="submission" date="2019-11" db="EMBL/GenBank/DDBJ databases">
        <authorList>
            <person name="Feng L."/>
        </authorList>
    </citation>
    <scope>NUCLEOTIDE SEQUENCE</scope>
    <source>
        <strain evidence="3">AundefinedLFYP135</strain>
    </source>
</reference>
<keyword evidence="2" id="KW-0812">Transmembrane</keyword>
<keyword evidence="2" id="KW-0472">Membrane</keyword>
<feature type="transmembrane region" description="Helical" evidence="2">
    <location>
        <begin position="37"/>
        <end position="56"/>
    </location>
</feature>
<evidence type="ECO:0000256" key="1">
    <source>
        <dbReference type="SAM" id="MobiDB-lite"/>
    </source>
</evidence>